<comment type="caution">
    <text evidence="2">The sequence shown here is derived from an EMBL/GenBank/DDBJ whole genome shotgun (WGS) entry which is preliminary data.</text>
</comment>
<protein>
    <submittedName>
        <fullName evidence="2">Uncharacterized protein</fullName>
    </submittedName>
</protein>
<reference evidence="2 3" key="1">
    <citation type="submission" date="2018-09" db="EMBL/GenBank/DDBJ databases">
        <title>Genomic investigation of the strawberry pathogen Phytophthora fragariae indicates pathogenicity is determined by transcriptional variation in three key races.</title>
        <authorList>
            <person name="Adams T.M."/>
            <person name="Armitage A.D."/>
            <person name="Sobczyk M.K."/>
            <person name="Bates H.J."/>
            <person name="Dunwell J.M."/>
            <person name="Nellist C.F."/>
            <person name="Harrison R.J."/>
        </authorList>
    </citation>
    <scope>NUCLEOTIDE SEQUENCE [LARGE SCALE GENOMIC DNA]</scope>
    <source>
        <strain evidence="2 3">NOV-77</strain>
    </source>
</reference>
<dbReference type="Proteomes" id="UP000486351">
    <property type="component" value="Unassembled WGS sequence"/>
</dbReference>
<organism evidence="2 3">
    <name type="scientific">Phytophthora fragariae</name>
    <dbReference type="NCBI Taxonomy" id="53985"/>
    <lineage>
        <taxon>Eukaryota</taxon>
        <taxon>Sar</taxon>
        <taxon>Stramenopiles</taxon>
        <taxon>Oomycota</taxon>
        <taxon>Peronosporomycetes</taxon>
        <taxon>Peronosporales</taxon>
        <taxon>Peronosporaceae</taxon>
        <taxon>Phytophthora</taxon>
    </lineage>
</organism>
<proteinExistence type="predicted"/>
<evidence type="ECO:0000256" key="1">
    <source>
        <dbReference type="SAM" id="MobiDB-lite"/>
    </source>
</evidence>
<feature type="region of interest" description="Disordered" evidence="1">
    <location>
        <begin position="226"/>
        <end position="273"/>
    </location>
</feature>
<evidence type="ECO:0000313" key="3">
    <source>
        <dbReference type="Proteomes" id="UP000486351"/>
    </source>
</evidence>
<evidence type="ECO:0000313" key="2">
    <source>
        <dbReference type="EMBL" id="KAE9298399.1"/>
    </source>
</evidence>
<gene>
    <name evidence="2" type="ORF">PF008_g23511</name>
</gene>
<name>A0A6G0QQJ8_9STRA</name>
<feature type="compositionally biased region" description="Low complexity" evidence="1">
    <location>
        <begin position="262"/>
        <end position="273"/>
    </location>
</feature>
<dbReference type="EMBL" id="QXFY01002378">
    <property type="protein sequence ID" value="KAE9298399.1"/>
    <property type="molecule type" value="Genomic_DNA"/>
</dbReference>
<sequence length="540" mass="58026">MVSSAIAPGALAFLGPAHLPAHSEFRYVRVTAVQGNKAKVTLVNLDDDDEELDEKVDVSILKRRQVSDVESDMWPGMFVGHPIAFVQPEGASMDEWSFGVVTGYRMTQSIPWLHVRCAEGAAKIKLEQPPNVIKVDWVNYVIQTGAGTNASATNAEELVALMDDVCAQCDKSRSGLPSKVAKSLSVAFDADATVPIIRPDTLAVLVAPRQHVLDCALAKKSKKGATMFALPPPSSTKPASTKRKASHTDDERPLTRQRVQETASAADAAVSFSSDATASDATASDAEHDDAADVQAVLLQNRSFAQSSLNSAGIDGATVDPNAMVALADTRIHALDDNRGRSSTTFRPTTLEQQVHNALGHPDHKGKDAQSILECAQQARATRFRAAPPILRGAFDIGFHIRGLSVTHFVREPRIASLTAGATAVNMTDFSRKNGLPAATSEPSYTVLLDALTNLRQFGRTFYNADTVDVLNAAIRFIEEFADGGEPDRETTKRLLLWINMKLGEFRGLVISEGLAVAVRISAEFSVQDPLLAVHVAAAE</sequence>
<dbReference type="AlphaFoldDB" id="A0A6G0QQJ8"/>
<accession>A0A6G0QQJ8</accession>